<dbReference type="RefSeq" id="WP_270880500.1">
    <property type="nucleotide sequence ID" value="NZ_JAQFVF010000033.1"/>
</dbReference>
<protein>
    <submittedName>
        <fullName evidence="1">Glycosyltransferase</fullName>
    </submittedName>
</protein>
<name>A0ABW0K187_9BACL</name>
<sequence>MMRIAYLIHWNEGPESGVFKKICSQGKEWIKLGNEVKLFIYTNRKNDDWQDHCGQMEVAIQRYDGWKTRFSKFHNLIHQVDQWQPDVIYHRYDLYYPYLGGLLRKYPSILEINTNDLAEMRLSPGFRYWYHLLTRARVLRVSKGYVFVSKELSEETHYSRYVKSKIVIGNGIEMDKFNITETPSNDQLRAVFIGSPGQAWHGTDKIVKLAAHQPSWTFDMIGIERSQMEEAELPSNMKFYGRLTKEEYQPIMQQADIAIGSLAMHRAMMKEASPLKVREYLAYGIPVILGYRDTDFAEHKAPFILELPNENNNVEANLDLIHVFCMNWSGKRVKREWVQHLDTKEKEVVRVDYMRSIVGER</sequence>
<evidence type="ECO:0000313" key="1">
    <source>
        <dbReference type="EMBL" id="MFC5446802.1"/>
    </source>
</evidence>
<keyword evidence="2" id="KW-1185">Reference proteome</keyword>
<dbReference type="Proteomes" id="UP001596044">
    <property type="component" value="Unassembled WGS sequence"/>
</dbReference>
<proteinExistence type="predicted"/>
<reference evidence="2" key="1">
    <citation type="journal article" date="2019" name="Int. J. Syst. Evol. Microbiol.">
        <title>The Global Catalogue of Microorganisms (GCM) 10K type strain sequencing project: providing services to taxonomists for standard genome sequencing and annotation.</title>
        <authorList>
            <consortium name="The Broad Institute Genomics Platform"/>
            <consortium name="The Broad Institute Genome Sequencing Center for Infectious Disease"/>
            <person name="Wu L."/>
            <person name="Ma J."/>
        </authorList>
    </citation>
    <scope>NUCLEOTIDE SEQUENCE [LARGE SCALE GENOMIC DNA]</scope>
    <source>
        <strain evidence="2">KACC 11904</strain>
    </source>
</reference>
<dbReference type="Gene3D" id="3.40.50.2000">
    <property type="entry name" value="Glycogen Phosphorylase B"/>
    <property type="match status" value="1"/>
</dbReference>
<evidence type="ECO:0000313" key="2">
    <source>
        <dbReference type="Proteomes" id="UP001596044"/>
    </source>
</evidence>
<comment type="caution">
    <text evidence="1">The sequence shown here is derived from an EMBL/GenBank/DDBJ whole genome shotgun (WGS) entry which is preliminary data.</text>
</comment>
<gene>
    <name evidence="1" type="ORF">ACFPOG_00865</name>
</gene>
<dbReference type="EMBL" id="JBHSMJ010000004">
    <property type="protein sequence ID" value="MFC5446802.1"/>
    <property type="molecule type" value="Genomic_DNA"/>
</dbReference>
<dbReference type="SUPFAM" id="SSF53756">
    <property type="entry name" value="UDP-Glycosyltransferase/glycogen phosphorylase"/>
    <property type="match status" value="1"/>
</dbReference>
<accession>A0ABW0K187</accession>
<organism evidence="1 2">
    <name type="scientific">Paenibacillus aestuarii</name>
    <dbReference type="NCBI Taxonomy" id="516965"/>
    <lineage>
        <taxon>Bacteria</taxon>
        <taxon>Bacillati</taxon>
        <taxon>Bacillota</taxon>
        <taxon>Bacilli</taxon>
        <taxon>Bacillales</taxon>
        <taxon>Paenibacillaceae</taxon>
        <taxon>Paenibacillus</taxon>
    </lineage>
</organism>